<dbReference type="EMBL" id="JAJSOW010000104">
    <property type="protein sequence ID" value="KAI9168997.1"/>
    <property type="molecule type" value="Genomic_DNA"/>
</dbReference>
<protein>
    <recommendedName>
        <fullName evidence="1">KN17 SH3-like domain-containing protein</fullName>
    </recommendedName>
</protein>
<sequence length="158" mass="17896">MATADHLSSESDNNPPTDFNLEAAAGLKIGFSLALSLLNKDNNAATTITSSKLVFEELDNNSNKKIDKASGGNSALEELMREEEKVKEKLNRKDYWLREGIIVKVMSKPLAYKGYYKHKGVVKKVIDKYVGEIQMLDNKHVLRLIRMSWRLSFHKLVV</sequence>
<gene>
    <name evidence="2" type="ORF">LWI28_005160</name>
</gene>
<feature type="domain" description="KN17 SH3-like" evidence="1">
    <location>
        <begin position="92"/>
        <end position="144"/>
    </location>
</feature>
<comment type="caution">
    <text evidence="2">The sequence shown here is derived from an EMBL/GenBank/DDBJ whole genome shotgun (WGS) entry which is preliminary data.</text>
</comment>
<dbReference type="AlphaFoldDB" id="A0AAD5ILF5"/>
<dbReference type="Gene3D" id="2.30.30.140">
    <property type="match status" value="1"/>
</dbReference>
<name>A0AAD5ILF5_ACENE</name>
<accession>A0AAD5ILF5</accession>
<evidence type="ECO:0000313" key="3">
    <source>
        <dbReference type="Proteomes" id="UP001064489"/>
    </source>
</evidence>
<dbReference type="InterPro" id="IPR037321">
    <property type="entry name" value="KIN17-like"/>
</dbReference>
<evidence type="ECO:0000313" key="2">
    <source>
        <dbReference type="EMBL" id="KAI9168997.1"/>
    </source>
</evidence>
<reference evidence="2" key="1">
    <citation type="journal article" date="2022" name="Plant J.">
        <title>Strategies of tolerance reflected in two North American maple genomes.</title>
        <authorList>
            <person name="McEvoy S.L."/>
            <person name="Sezen U.U."/>
            <person name="Trouern-Trend A."/>
            <person name="McMahon S.M."/>
            <person name="Schaberg P.G."/>
            <person name="Yang J."/>
            <person name="Wegrzyn J.L."/>
            <person name="Swenson N.G."/>
        </authorList>
    </citation>
    <scope>NUCLEOTIDE SEQUENCE</scope>
    <source>
        <strain evidence="2">91603</strain>
    </source>
</reference>
<dbReference type="GO" id="GO:0003690">
    <property type="term" value="F:double-stranded DNA binding"/>
    <property type="evidence" value="ECO:0007669"/>
    <property type="project" value="TreeGrafter"/>
</dbReference>
<reference evidence="2" key="2">
    <citation type="submission" date="2023-02" db="EMBL/GenBank/DDBJ databases">
        <authorList>
            <person name="Swenson N.G."/>
            <person name="Wegrzyn J.L."/>
            <person name="Mcevoy S.L."/>
        </authorList>
    </citation>
    <scope>NUCLEOTIDE SEQUENCE</scope>
    <source>
        <strain evidence="2">91603</strain>
        <tissue evidence="2">Leaf</tissue>
    </source>
</reference>
<dbReference type="PANTHER" id="PTHR12805">
    <property type="entry name" value="KIN17 KIN, ANTIGENIC DETERMINANT OF RECA PROTEIN HOMOLOG"/>
    <property type="match status" value="1"/>
</dbReference>
<dbReference type="PANTHER" id="PTHR12805:SF0">
    <property type="entry name" value="DNA_RNA-BINDING PROTEIN KIN17"/>
    <property type="match status" value="1"/>
</dbReference>
<dbReference type="GO" id="GO:0006260">
    <property type="term" value="P:DNA replication"/>
    <property type="evidence" value="ECO:0007669"/>
    <property type="project" value="TreeGrafter"/>
</dbReference>
<dbReference type="InterPro" id="IPR041330">
    <property type="entry name" value="KN17_SH3"/>
</dbReference>
<evidence type="ECO:0000259" key="1">
    <source>
        <dbReference type="Pfam" id="PF18131"/>
    </source>
</evidence>
<proteinExistence type="predicted"/>
<dbReference type="GO" id="GO:0005634">
    <property type="term" value="C:nucleus"/>
    <property type="evidence" value="ECO:0007669"/>
    <property type="project" value="TreeGrafter"/>
</dbReference>
<dbReference type="Proteomes" id="UP001064489">
    <property type="component" value="Chromosome 7"/>
</dbReference>
<keyword evidence="3" id="KW-1185">Reference proteome</keyword>
<dbReference type="Pfam" id="PF18131">
    <property type="entry name" value="KN17_SH3"/>
    <property type="match status" value="1"/>
</dbReference>
<organism evidence="2 3">
    <name type="scientific">Acer negundo</name>
    <name type="common">Box elder</name>
    <dbReference type="NCBI Taxonomy" id="4023"/>
    <lineage>
        <taxon>Eukaryota</taxon>
        <taxon>Viridiplantae</taxon>
        <taxon>Streptophyta</taxon>
        <taxon>Embryophyta</taxon>
        <taxon>Tracheophyta</taxon>
        <taxon>Spermatophyta</taxon>
        <taxon>Magnoliopsida</taxon>
        <taxon>eudicotyledons</taxon>
        <taxon>Gunneridae</taxon>
        <taxon>Pentapetalae</taxon>
        <taxon>rosids</taxon>
        <taxon>malvids</taxon>
        <taxon>Sapindales</taxon>
        <taxon>Sapindaceae</taxon>
        <taxon>Hippocastanoideae</taxon>
        <taxon>Acereae</taxon>
        <taxon>Acer</taxon>
    </lineage>
</organism>
<dbReference type="GO" id="GO:0006974">
    <property type="term" value="P:DNA damage response"/>
    <property type="evidence" value="ECO:0007669"/>
    <property type="project" value="TreeGrafter"/>
</dbReference>